<dbReference type="Gene3D" id="2.130.10.10">
    <property type="entry name" value="YVTN repeat-like/Quinoprotein amine dehydrogenase"/>
    <property type="match status" value="1"/>
</dbReference>
<dbReference type="InterPro" id="IPR015943">
    <property type="entry name" value="WD40/YVTN_repeat-like_dom_sf"/>
</dbReference>
<dbReference type="AlphaFoldDB" id="A0A4Q0U9E9"/>
<dbReference type="Proteomes" id="UP000711407">
    <property type="component" value="Unassembled WGS sequence"/>
</dbReference>
<dbReference type="SUPFAM" id="SSF75011">
    <property type="entry name" value="3-carboxy-cis,cis-mucoante lactonizing enzyme"/>
    <property type="match status" value="1"/>
</dbReference>
<accession>A0A4Q0U9E9</accession>
<name>A0A4Q0U9E9_9BACT</name>
<proteinExistence type="predicted"/>
<protein>
    <submittedName>
        <fullName evidence="1">DUF5074 domain-containing protein</fullName>
    </submittedName>
</protein>
<dbReference type="EMBL" id="DYXT01000019">
    <property type="protein sequence ID" value="HJE38741.1"/>
    <property type="molecule type" value="Genomic_DNA"/>
</dbReference>
<evidence type="ECO:0000313" key="1">
    <source>
        <dbReference type="EMBL" id="HJE38741.1"/>
    </source>
</evidence>
<reference evidence="1" key="2">
    <citation type="submission" date="2021-09" db="EMBL/GenBank/DDBJ databases">
        <authorList>
            <person name="Gilroy R."/>
        </authorList>
    </citation>
    <scope>NUCLEOTIDE SEQUENCE</scope>
    <source>
        <strain evidence="1">4100</strain>
    </source>
</reference>
<organism evidence="1 2">
    <name type="scientific">Candidatus Amulumruptor caecigallinarius</name>
    <dbReference type="NCBI Taxonomy" id="2109911"/>
    <lineage>
        <taxon>Bacteria</taxon>
        <taxon>Pseudomonadati</taxon>
        <taxon>Bacteroidota</taxon>
        <taxon>Bacteroidia</taxon>
        <taxon>Bacteroidales</taxon>
        <taxon>Muribaculaceae</taxon>
        <taxon>Candidatus Amulumruptor</taxon>
    </lineage>
</organism>
<gene>
    <name evidence="1" type="ORF">K8V47_03125</name>
</gene>
<dbReference type="Pfam" id="PF16819">
    <property type="entry name" value="DUF5074"/>
    <property type="match status" value="1"/>
</dbReference>
<evidence type="ECO:0000313" key="2">
    <source>
        <dbReference type="Proteomes" id="UP000711407"/>
    </source>
</evidence>
<comment type="caution">
    <text evidence="1">The sequence shown here is derived from an EMBL/GenBank/DDBJ whole genome shotgun (WGS) entry which is preliminary data.</text>
</comment>
<reference evidence="1" key="1">
    <citation type="journal article" date="2021" name="PeerJ">
        <title>Extensive microbial diversity within the chicken gut microbiome revealed by metagenomics and culture.</title>
        <authorList>
            <person name="Gilroy R."/>
            <person name="Ravi A."/>
            <person name="Getino M."/>
            <person name="Pursley I."/>
            <person name="Horton D.L."/>
            <person name="Alikhan N.F."/>
            <person name="Baker D."/>
            <person name="Gharbi K."/>
            <person name="Hall N."/>
            <person name="Watson M."/>
            <person name="Adriaenssens E.M."/>
            <person name="Foster-Nyarko E."/>
            <person name="Jarju S."/>
            <person name="Secka A."/>
            <person name="Antonio M."/>
            <person name="Oren A."/>
            <person name="Chaudhuri R.R."/>
            <person name="La Ragione R."/>
            <person name="Hildebrand F."/>
            <person name="Pallen M.J."/>
        </authorList>
    </citation>
    <scope>NUCLEOTIDE SEQUENCE</scope>
    <source>
        <strain evidence="1">4100</strain>
    </source>
</reference>
<dbReference type="InterPro" id="IPR031815">
    <property type="entry name" value="DUF5074"/>
</dbReference>
<sequence length="494" mass="53350">MSTIGKLTLAISITAAAIHAVAAADVDYTKGVLIVNEDWYGHNNSTVNHLDPDNAEGTYWTYRAIQQENPGMQLGCTNQYGAYWLGRLYLIAKQDKDPGASIQGGRITVADARTLKIIKQLPLIDPSGAQCDGRGFLGVTPDKGYISTSNGVWIFDLNTLEVTGMVKGTENPDGPGSGGNTDVGGSLYHGQCGMMVSAEGRVFVAHQSTGLLVVDPETDEVVDIVEMNIVAGKAGIGSVVKSKDGMLWLSVAKDVNGSGAALPYIVKVDPVTLATEVISCADVGAAYGPANSWYAWTPDGFFASELHNVIYWTGGPNSWFSGTRLFRYDIDEGKASLIIDLNEEGLNWKFYGCSVRIHPLTDEIYASVYHGFNDQTYVTRRYTSDGKLIKEYPMIAQYWFPSLPIFPEGPDALSVADVSIDNVAVGTMRYIDGSLYLNGMRSDRVRVYDMNGGMVSEIAVPATGYGIFPLDLPGGMYVVTDGIQSVKIFANFAH</sequence>